<dbReference type="PANTHER" id="PTHR46063">
    <property type="entry name" value="KELCH DOMAIN-CONTAINING PROTEIN"/>
    <property type="match status" value="1"/>
</dbReference>
<proteinExistence type="predicted"/>
<evidence type="ECO:0000313" key="4">
    <source>
        <dbReference type="Proteomes" id="UP000011087"/>
    </source>
</evidence>
<feature type="compositionally biased region" description="Polar residues" evidence="1">
    <location>
        <begin position="1"/>
        <end position="19"/>
    </location>
</feature>
<evidence type="ECO:0000313" key="3">
    <source>
        <dbReference type="EnsemblProtists" id="EKX45927"/>
    </source>
</evidence>
<dbReference type="SUPFAM" id="SSF117281">
    <property type="entry name" value="Kelch motif"/>
    <property type="match status" value="1"/>
</dbReference>
<dbReference type="Gene3D" id="2.120.10.80">
    <property type="entry name" value="Kelch-type beta propeller"/>
    <property type="match status" value="2"/>
</dbReference>
<name>L1JC98_GUITC</name>
<feature type="region of interest" description="Disordered" evidence="1">
    <location>
        <begin position="395"/>
        <end position="415"/>
    </location>
</feature>
<feature type="compositionally biased region" description="Acidic residues" evidence="1">
    <location>
        <begin position="489"/>
        <end position="499"/>
    </location>
</feature>
<feature type="region of interest" description="Disordered" evidence="1">
    <location>
        <begin position="1"/>
        <end position="24"/>
    </location>
</feature>
<dbReference type="PaxDb" id="55529-EKX45927"/>
<dbReference type="PANTHER" id="PTHR46063:SF1">
    <property type="entry name" value="KELCH DOMAIN-CONTAINING PROTEIN 4"/>
    <property type="match status" value="1"/>
</dbReference>
<dbReference type="Proteomes" id="UP000011087">
    <property type="component" value="Unassembled WGS sequence"/>
</dbReference>
<dbReference type="GeneID" id="17302441"/>
<feature type="region of interest" description="Disordered" evidence="1">
    <location>
        <begin position="479"/>
        <end position="499"/>
    </location>
</feature>
<reference evidence="4" key="2">
    <citation type="submission" date="2012-11" db="EMBL/GenBank/DDBJ databases">
        <authorList>
            <person name="Kuo A."/>
            <person name="Curtis B.A."/>
            <person name="Tanifuji G."/>
            <person name="Burki F."/>
            <person name="Gruber A."/>
            <person name="Irimia M."/>
            <person name="Maruyama S."/>
            <person name="Arias M.C."/>
            <person name="Ball S.G."/>
            <person name="Gile G.H."/>
            <person name="Hirakawa Y."/>
            <person name="Hopkins J.F."/>
            <person name="Rensing S.A."/>
            <person name="Schmutz J."/>
            <person name="Symeonidi A."/>
            <person name="Elias M."/>
            <person name="Eveleigh R.J."/>
            <person name="Herman E.K."/>
            <person name="Klute M.J."/>
            <person name="Nakayama T."/>
            <person name="Obornik M."/>
            <person name="Reyes-Prieto A."/>
            <person name="Armbrust E.V."/>
            <person name="Aves S.J."/>
            <person name="Beiko R.G."/>
            <person name="Coutinho P."/>
            <person name="Dacks J.B."/>
            <person name="Durnford D.G."/>
            <person name="Fast N.M."/>
            <person name="Green B.R."/>
            <person name="Grisdale C."/>
            <person name="Hempe F."/>
            <person name="Henrissat B."/>
            <person name="Hoppner M.P."/>
            <person name="Ishida K.-I."/>
            <person name="Kim E."/>
            <person name="Koreny L."/>
            <person name="Kroth P.G."/>
            <person name="Liu Y."/>
            <person name="Malik S.-B."/>
            <person name="Maier U.G."/>
            <person name="McRose D."/>
            <person name="Mock T."/>
            <person name="Neilson J.A."/>
            <person name="Onodera N.T."/>
            <person name="Poole A.M."/>
            <person name="Pritham E.J."/>
            <person name="Richards T.A."/>
            <person name="Rocap G."/>
            <person name="Roy S.W."/>
            <person name="Sarai C."/>
            <person name="Schaack S."/>
            <person name="Shirato S."/>
            <person name="Slamovits C.H."/>
            <person name="Spencer D.F."/>
            <person name="Suzuki S."/>
            <person name="Worden A.Z."/>
            <person name="Zauner S."/>
            <person name="Barry K."/>
            <person name="Bell C."/>
            <person name="Bharti A.K."/>
            <person name="Crow J.A."/>
            <person name="Grimwood J."/>
            <person name="Kramer R."/>
            <person name="Lindquist E."/>
            <person name="Lucas S."/>
            <person name="Salamov A."/>
            <person name="McFadden G.I."/>
            <person name="Lane C.E."/>
            <person name="Keeling P.J."/>
            <person name="Gray M.W."/>
            <person name="Grigoriev I.V."/>
            <person name="Archibald J.M."/>
        </authorList>
    </citation>
    <scope>NUCLEOTIDE SEQUENCE</scope>
    <source>
        <strain evidence="4">CCMP2712</strain>
    </source>
</reference>
<dbReference type="InterPro" id="IPR052588">
    <property type="entry name" value="Kelch_domain_protein"/>
</dbReference>
<sequence>MAGPDDSSQCLSGKEMSTPSHEDLLAAVRKEEHPDFGIARIRNTLKEERGWELSEKRVKKAMADLQQDPCSSAHVASGENAPGEESAVSEAPAKLFANCVVEEPSARSYASVTLLENVGQVEGSKAAMFGGEHYDGKKNLFYNQLYLYDLLLNSWSRQNFPEGNTPSARSAHQACICRDSLFVFGGESSSPNGSKFKLYNDLWRLDLSAHSTGKWQKISEDKDAPGPRSGARMTAIEGKIFIYGGMGDDKYFQDLHVFDVDQKKWISRTVQILQKKNNSPTPGPRSGYVMWNDKEDGIFIYGGTRARGRNDTETLEDLWRLDASSYTWERVTDAKGQHPGQRSGLAVTLVGEAKRDAVLFGGVSDQVAPQGSKPTSSFHADFFCFNMDARQWSIPKAERTSQGNPAEEPKPMGRRNAQIVHSKLGQIFMFGGVREEKSENNKEKEVTLDDVWSIPVGLSSEEKDRLALGSWKRLQRGNFSSDAWHDSDSEADSDSDNEN</sequence>
<dbReference type="OMA" id="LPRCSHQ"/>
<dbReference type="KEGG" id="gtt:GUITHDRAFT_138748"/>
<dbReference type="EnsemblProtists" id="EKX45927">
    <property type="protein sequence ID" value="EKX45927"/>
    <property type="gene ID" value="GUITHDRAFT_138748"/>
</dbReference>
<dbReference type="RefSeq" id="XP_005832907.1">
    <property type="nucleotide sequence ID" value="XM_005832850.1"/>
</dbReference>
<dbReference type="Pfam" id="PF24681">
    <property type="entry name" value="Kelch_KLHDC2_KLHL20_DRC7"/>
    <property type="match status" value="1"/>
</dbReference>
<protein>
    <submittedName>
        <fullName evidence="2 3">Uncharacterized protein</fullName>
    </submittedName>
</protein>
<dbReference type="HOGENOM" id="CLU_546852_0_0_1"/>
<dbReference type="OrthoDB" id="10251809at2759"/>
<dbReference type="EMBL" id="JH992997">
    <property type="protein sequence ID" value="EKX45927.1"/>
    <property type="molecule type" value="Genomic_DNA"/>
</dbReference>
<evidence type="ECO:0000313" key="2">
    <source>
        <dbReference type="EMBL" id="EKX45927.1"/>
    </source>
</evidence>
<reference evidence="2 4" key="1">
    <citation type="journal article" date="2012" name="Nature">
        <title>Algal genomes reveal evolutionary mosaicism and the fate of nucleomorphs.</title>
        <authorList>
            <consortium name="DOE Joint Genome Institute"/>
            <person name="Curtis B.A."/>
            <person name="Tanifuji G."/>
            <person name="Burki F."/>
            <person name="Gruber A."/>
            <person name="Irimia M."/>
            <person name="Maruyama S."/>
            <person name="Arias M.C."/>
            <person name="Ball S.G."/>
            <person name="Gile G.H."/>
            <person name="Hirakawa Y."/>
            <person name="Hopkins J.F."/>
            <person name="Kuo A."/>
            <person name="Rensing S.A."/>
            <person name="Schmutz J."/>
            <person name="Symeonidi A."/>
            <person name="Elias M."/>
            <person name="Eveleigh R.J."/>
            <person name="Herman E.K."/>
            <person name="Klute M.J."/>
            <person name="Nakayama T."/>
            <person name="Obornik M."/>
            <person name="Reyes-Prieto A."/>
            <person name="Armbrust E.V."/>
            <person name="Aves S.J."/>
            <person name="Beiko R.G."/>
            <person name="Coutinho P."/>
            <person name="Dacks J.B."/>
            <person name="Durnford D.G."/>
            <person name="Fast N.M."/>
            <person name="Green B.R."/>
            <person name="Grisdale C.J."/>
            <person name="Hempel F."/>
            <person name="Henrissat B."/>
            <person name="Hoppner M.P."/>
            <person name="Ishida K."/>
            <person name="Kim E."/>
            <person name="Koreny L."/>
            <person name="Kroth P.G."/>
            <person name="Liu Y."/>
            <person name="Malik S.B."/>
            <person name="Maier U.G."/>
            <person name="McRose D."/>
            <person name="Mock T."/>
            <person name="Neilson J.A."/>
            <person name="Onodera N.T."/>
            <person name="Poole A.M."/>
            <person name="Pritham E.J."/>
            <person name="Richards T.A."/>
            <person name="Rocap G."/>
            <person name="Roy S.W."/>
            <person name="Sarai C."/>
            <person name="Schaack S."/>
            <person name="Shirato S."/>
            <person name="Slamovits C.H."/>
            <person name="Spencer D.F."/>
            <person name="Suzuki S."/>
            <person name="Worden A.Z."/>
            <person name="Zauner S."/>
            <person name="Barry K."/>
            <person name="Bell C."/>
            <person name="Bharti A.K."/>
            <person name="Crow J.A."/>
            <person name="Grimwood J."/>
            <person name="Kramer R."/>
            <person name="Lindquist E."/>
            <person name="Lucas S."/>
            <person name="Salamov A."/>
            <person name="McFadden G.I."/>
            <person name="Lane C.E."/>
            <person name="Keeling P.J."/>
            <person name="Gray M.W."/>
            <person name="Grigoriev I.V."/>
            <person name="Archibald J.M."/>
        </authorList>
    </citation>
    <scope>NUCLEOTIDE SEQUENCE</scope>
    <source>
        <strain evidence="2 4">CCMP2712</strain>
    </source>
</reference>
<dbReference type="AlphaFoldDB" id="L1JC98"/>
<accession>L1JC98</accession>
<gene>
    <name evidence="2" type="ORF">GUITHDRAFT_138748</name>
</gene>
<dbReference type="eggNOG" id="KOG1230">
    <property type="taxonomic scope" value="Eukaryota"/>
</dbReference>
<dbReference type="InterPro" id="IPR015915">
    <property type="entry name" value="Kelch-typ_b-propeller"/>
</dbReference>
<organism evidence="2">
    <name type="scientific">Guillardia theta (strain CCMP2712)</name>
    <name type="common">Cryptophyte</name>
    <dbReference type="NCBI Taxonomy" id="905079"/>
    <lineage>
        <taxon>Eukaryota</taxon>
        <taxon>Cryptophyceae</taxon>
        <taxon>Pyrenomonadales</taxon>
        <taxon>Geminigeraceae</taxon>
        <taxon>Guillardia</taxon>
    </lineage>
</organism>
<reference evidence="3" key="3">
    <citation type="submission" date="2015-06" db="UniProtKB">
        <authorList>
            <consortium name="EnsemblProtists"/>
        </authorList>
    </citation>
    <scope>IDENTIFICATION</scope>
</reference>
<evidence type="ECO:0000256" key="1">
    <source>
        <dbReference type="SAM" id="MobiDB-lite"/>
    </source>
</evidence>
<keyword evidence="4" id="KW-1185">Reference proteome</keyword>